<evidence type="ECO:0000256" key="2">
    <source>
        <dbReference type="ARBA" id="ARBA00022670"/>
    </source>
</evidence>
<feature type="domain" description="Peptidase S1A alpha-lytic prodomain" evidence="9">
    <location>
        <begin position="101"/>
        <end position="156"/>
    </location>
</feature>
<evidence type="ECO:0000259" key="9">
    <source>
        <dbReference type="Pfam" id="PF02983"/>
    </source>
</evidence>
<keyword evidence="7" id="KW-1015">Disulfide bond</keyword>
<dbReference type="InterPro" id="IPR001254">
    <property type="entry name" value="Trypsin_dom"/>
</dbReference>
<feature type="domain" description="Peptidase S1" evidence="8">
    <location>
        <begin position="197"/>
        <end position="350"/>
    </location>
</feature>
<dbReference type="InterPro" id="IPR018114">
    <property type="entry name" value="TRYPSIN_HIS"/>
</dbReference>
<dbReference type="Proteomes" id="UP001059597">
    <property type="component" value="Chromosome"/>
</dbReference>
<dbReference type="GO" id="GO:0006508">
    <property type="term" value="P:proteolysis"/>
    <property type="evidence" value="ECO:0007669"/>
    <property type="project" value="UniProtKB-KW"/>
</dbReference>
<accession>A0ABM7ZSF9</accession>
<sequence>MLKHPRVPTPGSVLAGVGVVTLAIAPLLALQSAQAHTARAPGPPSAIAAAERAVVIGSSLGAAGAGSYYDPDNHKLVVNVTTEEAAGKAREAGAEARIVKHSLASLDAARATLKEHASIPGTSWAMDPKINKVVVTADRTVRGDDLERLKAVAGSLGDRVVVQLSPDTLEPLIAGGDAIWGTEARCSLGFNVTKGGQPYFLTAGHCTHAVPSWSVAQEGPPIAMSEAGSFPGDDFGIARYTAADMAHPSEVDLFGGAQHIVRAADPIVGQKVRRSGSTSHVHDGEVTALNVTANYQEGVVEGLIQTSVCAEAGDSGGPLFEGDSALGLTSGGRGTCAAGGVSLYQPVTEALQKTGARIG</sequence>
<reference evidence="10" key="1">
    <citation type="submission" date="2022-06" db="EMBL/GenBank/DDBJ databases">
        <title>Complete genome sequence of Streptomyces nigrescens HEK616.</title>
        <authorList>
            <person name="Asamizu S."/>
            <person name="Onaka H."/>
        </authorList>
    </citation>
    <scope>NUCLEOTIDE SEQUENCE</scope>
    <source>
        <strain evidence="10">HEK616</strain>
    </source>
</reference>
<keyword evidence="11" id="KW-1185">Reference proteome</keyword>
<evidence type="ECO:0000256" key="7">
    <source>
        <dbReference type="ARBA" id="ARBA00023157"/>
    </source>
</evidence>
<dbReference type="EMBL" id="AP026073">
    <property type="protein sequence ID" value="BDM69184.1"/>
    <property type="molecule type" value="Genomic_DNA"/>
</dbReference>
<keyword evidence="5" id="KW-0720">Serine protease</keyword>
<dbReference type="Pfam" id="PF02983">
    <property type="entry name" value="Pro_Al_protease"/>
    <property type="match status" value="1"/>
</dbReference>
<gene>
    <name evidence="10" type="ORF">HEK616_26710</name>
</gene>
<comment type="similarity">
    <text evidence="1">Belongs to the peptidase S1 family.</text>
</comment>
<dbReference type="InterPro" id="IPR033116">
    <property type="entry name" value="TRYPSIN_SER"/>
</dbReference>
<keyword evidence="4" id="KW-0378">Hydrolase</keyword>
<evidence type="ECO:0000259" key="8">
    <source>
        <dbReference type="Pfam" id="PF00089"/>
    </source>
</evidence>
<dbReference type="Gene3D" id="2.40.10.10">
    <property type="entry name" value="Trypsin-like serine proteases"/>
    <property type="match status" value="2"/>
</dbReference>
<evidence type="ECO:0000256" key="3">
    <source>
        <dbReference type="ARBA" id="ARBA00022729"/>
    </source>
</evidence>
<dbReference type="GO" id="GO:0008233">
    <property type="term" value="F:peptidase activity"/>
    <property type="evidence" value="ECO:0007669"/>
    <property type="project" value="UniProtKB-KW"/>
</dbReference>
<keyword evidence="3" id="KW-0732">Signal</keyword>
<evidence type="ECO:0000256" key="4">
    <source>
        <dbReference type="ARBA" id="ARBA00022801"/>
    </source>
</evidence>
<dbReference type="InterPro" id="IPR009003">
    <property type="entry name" value="Peptidase_S1_PA"/>
</dbReference>
<name>A0ABM7ZSF9_STRNI</name>
<evidence type="ECO:0000256" key="5">
    <source>
        <dbReference type="ARBA" id="ARBA00022825"/>
    </source>
</evidence>
<dbReference type="PRINTS" id="PR00861">
    <property type="entry name" value="ALYTICPTASE"/>
</dbReference>
<evidence type="ECO:0000313" key="10">
    <source>
        <dbReference type="EMBL" id="BDM69184.1"/>
    </source>
</evidence>
<dbReference type="Pfam" id="PF00089">
    <property type="entry name" value="Trypsin"/>
    <property type="match status" value="1"/>
</dbReference>
<evidence type="ECO:0000256" key="1">
    <source>
        <dbReference type="ARBA" id="ARBA00007664"/>
    </source>
</evidence>
<dbReference type="PIRSF" id="PIRSF001134">
    <property type="entry name" value="Streptogrisin"/>
    <property type="match status" value="1"/>
</dbReference>
<dbReference type="InterPro" id="IPR004236">
    <property type="entry name" value="Pept_S1_alpha_lytic"/>
</dbReference>
<organism evidence="10 11">
    <name type="scientific">Streptomyces nigrescens</name>
    <dbReference type="NCBI Taxonomy" id="1920"/>
    <lineage>
        <taxon>Bacteria</taxon>
        <taxon>Bacillati</taxon>
        <taxon>Actinomycetota</taxon>
        <taxon>Actinomycetes</taxon>
        <taxon>Kitasatosporales</taxon>
        <taxon>Streptomycetaceae</taxon>
        <taxon>Streptomyces</taxon>
    </lineage>
</organism>
<dbReference type="PROSITE" id="PS00134">
    <property type="entry name" value="TRYPSIN_HIS"/>
    <property type="match status" value="1"/>
</dbReference>
<keyword evidence="6" id="KW-0865">Zymogen</keyword>
<evidence type="ECO:0000256" key="6">
    <source>
        <dbReference type="ARBA" id="ARBA00023145"/>
    </source>
</evidence>
<proteinExistence type="inferred from homology"/>
<keyword evidence="2 10" id="KW-0645">Protease</keyword>
<protein>
    <submittedName>
        <fullName evidence="10">Serine protease</fullName>
    </submittedName>
</protein>
<dbReference type="SUPFAM" id="SSF50494">
    <property type="entry name" value="Trypsin-like serine proteases"/>
    <property type="match status" value="1"/>
</dbReference>
<dbReference type="InterPro" id="IPR043504">
    <property type="entry name" value="Peptidase_S1_PA_chymotrypsin"/>
</dbReference>
<dbReference type="CDD" id="cd21112">
    <property type="entry name" value="alphaLP-like"/>
    <property type="match status" value="1"/>
</dbReference>
<dbReference type="PROSITE" id="PS00135">
    <property type="entry name" value="TRYPSIN_SER"/>
    <property type="match status" value="1"/>
</dbReference>
<evidence type="ECO:0000313" key="11">
    <source>
        <dbReference type="Proteomes" id="UP001059597"/>
    </source>
</evidence>
<dbReference type="InterPro" id="IPR001316">
    <property type="entry name" value="Pept_S1A_streptogrisin"/>
</dbReference>